<protein>
    <recommendedName>
        <fullName evidence="3">Recombinase zinc beta ribbon domain-containing protein</fullName>
    </recommendedName>
</protein>
<dbReference type="EMBL" id="QXIS01000004">
    <property type="protein sequence ID" value="RIE06827.1"/>
    <property type="molecule type" value="Genomic_DNA"/>
</dbReference>
<dbReference type="OrthoDB" id="9815006at2"/>
<dbReference type="AlphaFoldDB" id="A0A398D3I1"/>
<dbReference type="Proteomes" id="UP000266328">
    <property type="component" value="Unassembled WGS sequence"/>
</dbReference>
<accession>A0A398D3I1</accession>
<evidence type="ECO:0000313" key="1">
    <source>
        <dbReference type="EMBL" id="RIE06827.1"/>
    </source>
</evidence>
<reference evidence="1 2" key="1">
    <citation type="submission" date="2018-09" db="EMBL/GenBank/DDBJ databases">
        <title>Discovery and Ecogenomic Context for Candidatus Cryosericales, a Global Caldiserica Order Active in Thawing Permafrost.</title>
        <authorList>
            <person name="Martinez M.A."/>
            <person name="Woodcroft B.J."/>
            <person name="Ignacio Espinoza J.C."/>
            <person name="Zayed A."/>
            <person name="Singleton C.M."/>
            <person name="Boyd J."/>
            <person name="Li Y.-F."/>
            <person name="Purvine S."/>
            <person name="Maughan H."/>
            <person name="Hodgkins S.B."/>
            <person name="Anderson D."/>
            <person name="Sederholm M."/>
            <person name="Temperton B."/>
            <person name="Saleska S.R."/>
            <person name="Tyson G.W."/>
            <person name="Rich V.I."/>
        </authorList>
    </citation>
    <scope>NUCLEOTIDE SEQUENCE [LARGE SCALE GENOMIC DNA]</scope>
    <source>
        <strain evidence="1 2">SMC7</strain>
    </source>
</reference>
<comment type="caution">
    <text evidence="1">The sequence shown here is derived from an EMBL/GenBank/DDBJ whole genome shotgun (WGS) entry which is preliminary data.</text>
</comment>
<evidence type="ECO:0008006" key="3">
    <source>
        <dbReference type="Google" id="ProtNLM"/>
    </source>
</evidence>
<name>A0A398D3I1_9BACT</name>
<proteinExistence type="predicted"/>
<organism evidence="1 2">
    <name type="scientific">Candidatus Cryosericum terrychapinii</name>
    <dbReference type="NCBI Taxonomy" id="2290919"/>
    <lineage>
        <taxon>Bacteria</taxon>
        <taxon>Pseudomonadati</taxon>
        <taxon>Caldisericota/Cryosericota group</taxon>
        <taxon>Candidatus Cryosericota</taxon>
        <taxon>Candidatus Cryosericia</taxon>
        <taxon>Candidatus Cryosericales</taxon>
        <taxon>Candidatus Cryosericaceae</taxon>
        <taxon>Candidatus Cryosericum</taxon>
    </lineage>
</organism>
<gene>
    <name evidence="1" type="ORF">SMC7_00750</name>
</gene>
<keyword evidence="2" id="KW-1185">Reference proteome</keyword>
<evidence type="ECO:0000313" key="2">
    <source>
        <dbReference type="Proteomes" id="UP000266328"/>
    </source>
</evidence>
<sequence length="219" mass="24313">MVRCATCGALLTASNSTGHGGSYGYYRCSRCRERSLGKAEVESRFTQLLRDLSLKPALTEMLDIAIKANLTSKRSMGAKHMAQLKARLAALGTRHRQILDKSLSGVFSDSDTKRLISEAEQESDNIQRQIAATEGSETVPEQVIKRGLAVLQDMATFWQKASLTTKQQFQRFLFPEGITFGEAGFGTCTTAFCIQRKTVFSMQRSKMVAPRRIELLFGD</sequence>